<organism evidence="1 2">
    <name type="scientific">Parascaris equorum</name>
    <name type="common">Equine roundworm</name>
    <dbReference type="NCBI Taxonomy" id="6256"/>
    <lineage>
        <taxon>Eukaryota</taxon>
        <taxon>Metazoa</taxon>
        <taxon>Ecdysozoa</taxon>
        <taxon>Nematoda</taxon>
        <taxon>Chromadorea</taxon>
        <taxon>Rhabditida</taxon>
        <taxon>Spirurina</taxon>
        <taxon>Ascaridomorpha</taxon>
        <taxon>Ascaridoidea</taxon>
        <taxon>Ascarididae</taxon>
        <taxon>Parascaris</taxon>
    </lineage>
</organism>
<proteinExistence type="predicted"/>
<dbReference type="AlphaFoldDB" id="A0A914REI6"/>
<name>A0A914REI6_PAREQ</name>
<evidence type="ECO:0000313" key="2">
    <source>
        <dbReference type="WBParaSite" id="PEQ_0000472501-mRNA-1"/>
    </source>
</evidence>
<keyword evidence="1" id="KW-1185">Reference proteome</keyword>
<dbReference type="WBParaSite" id="PEQ_0000472501-mRNA-1">
    <property type="protein sequence ID" value="PEQ_0000472501-mRNA-1"/>
    <property type="gene ID" value="PEQ_0000472501"/>
</dbReference>
<sequence>MPYFSIRTSLRFFLKQYQCNNVLEDKSISDPLKMD</sequence>
<evidence type="ECO:0000313" key="1">
    <source>
        <dbReference type="Proteomes" id="UP000887564"/>
    </source>
</evidence>
<reference evidence="2" key="1">
    <citation type="submission" date="2022-11" db="UniProtKB">
        <authorList>
            <consortium name="WormBaseParasite"/>
        </authorList>
    </citation>
    <scope>IDENTIFICATION</scope>
</reference>
<protein>
    <submittedName>
        <fullName evidence="2">Uncharacterized protein</fullName>
    </submittedName>
</protein>
<accession>A0A914REI6</accession>
<dbReference type="Proteomes" id="UP000887564">
    <property type="component" value="Unplaced"/>
</dbReference>